<comment type="similarity">
    <text evidence="1 2">Belongs to the small heat shock protein (HSP20) family.</text>
</comment>
<dbReference type="InterPro" id="IPR008978">
    <property type="entry name" value="HSP20-like_chaperone"/>
</dbReference>
<dbReference type="Pfam" id="PF00011">
    <property type="entry name" value="HSP20"/>
    <property type="match status" value="1"/>
</dbReference>
<accession>A0A437LI68</accession>
<dbReference type="Proteomes" id="UP000288587">
    <property type="component" value="Unassembled WGS sequence"/>
</dbReference>
<dbReference type="Gene3D" id="2.60.40.790">
    <property type="match status" value="1"/>
</dbReference>
<sequence>MNRFPIRANLFDDLFRDASPGFFVRPLHGDALPERIRLDVKESDKAYTVLAELPGVAKDDIHVDIDGGLVTLRAEVKQLDAQREGEGRAERVVRSERYYGTVARSIQLPVDIDDSEASAKYEHGVLTLTLPKRRAPAGQKRVRID</sequence>
<evidence type="ECO:0000313" key="5">
    <source>
        <dbReference type="Proteomes" id="UP000288587"/>
    </source>
</evidence>
<organism evidence="4 5">
    <name type="scientific">Inhella crocodyli</name>
    <dbReference type="NCBI Taxonomy" id="2499851"/>
    <lineage>
        <taxon>Bacteria</taxon>
        <taxon>Pseudomonadati</taxon>
        <taxon>Pseudomonadota</taxon>
        <taxon>Betaproteobacteria</taxon>
        <taxon>Burkholderiales</taxon>
        <taxon>Sphaerotilaceae</taxon>
        <taxon>Inhella</taxon>
    </lineage>
</organism>
<dbReference type="PANTHER" id="PTHR11527">
    <property type="entry name" value="HEAT-SHOCK PROTEIN 20 FAMILY MEMBER"/>
    <property type="match status" value="1"/>
</dbReference>
<protein>
    <submittedName>
        <fullName evidence="4">Hsp20/alpha crystallin family protein</fullName>
    </submittedName>
</protein>
<evidence type="ECO:0000259" key="3">
    <source>
        <dbReference type="PROSITE" id="PS01031"/>
    </source>
</evidence>
<gene>
    <name evidence="4" type="ORF">EOD73_12980</name>
</gene>
<reference evidence="4 5" key="1">
    <citation type="submission" date="2019-01" db="EMBL/GenBank/DDBJ databases">
        <authorList>
            <person name="Chen W.-M."/>
        </authorList>
    </citation>
    <scope>NUCLEOTIDE SEQUENCE [LARGE SCALE GENOMIC DNA]</scope>
    <source>
        <strain evidence="4 5">CCP-18</strain>
    </source>
</reference>
<proteinExistence type="inferred from homology"/>
<dbReference type="CDD" id="cd06471">
    <property type="entry name" value="ACD_LpsHSP_like"/>
    <property type="match status" value="1"/>
</dbReference>
<dbReference type="EMBL" id="SACM01000003">
    <property type="protein sequence ID" value="RVT85024.1"/>
    <property type="molecule type" value="Genomic_DNA"/>
</dbReference>
<dbReference type="OrthoDB" id="9808910at2"/>
<evidence type="ECO:0000256" key="1">
    <source>
        <dbReference type="PROSITE-ProRule" id="PRU00285"/>
    </source>
</evidence>
<dbReference type="SUPFAM" id="SSF49764">
    <property type="entry name" value="HSP20-like chaperones"/>
    <property type="match status" value="1"/>
</dbReference>
<evidence type="ECO:0000313" key="4">
    <source>
        <dbReference type="EMBL" id="RVT85024.1"/>
    </source>
</evidence>
<comment type="caution">
    <text evidence="4">The sequence shown here is derived from an EMBL/GenBank/DDBJ whole genome shotgun (WGS) entry which is preliminary data.</text>
</comment>
<dbReference type="InterPro" id="IPR002068">
    <property type="entry name" value="A-crystallin/Hsp20_dom"/>
</dbReference>
<keyword evidence="5" id="KW-1185">Reference proteome</keyword>
<feature type="domain" description="SHSP" evidence="3">
    <location>
        <begin position="29"/>
        <end position="145"/>
    </location>
</feature>
<dbReference type="PROSITE" id="PS01031">
    <property type="entry name" value="SHSP"/>
    <property type="match status" value="1"/>
</dbReference>
<name>A0A437LI68_9BURK</name>
<dbReference type="AlphaFoldDB" id="A0A437LI68"/>
<dbReference type="InterPro" id="IPR031107">
    <property type="entry name" value="Small_HSP"/>
</dbReference>
<evidence type="ECO:0000256" key="2">
    <source>
        <dbReference type="RuleBase" id="RU003616"/>
    </source>
</evidence>
<dbReference type="RefSeq" id="WP_127683426.1">
    <property type="nucleotide sequence ID" value="NZ_SACM01000003.1"/>
</dbReference>